<dbReference type="EMBL" id="FN656909">
    <property type="protein sequence ID" value="CBY42145.1"/>
    <property type="molecule type" value="Genomic_DNA"/>
</dbReference>
<evidence type="ECO:0000313" key="1">
    <source>
        <dbReference type="EMBL" id="CBY42145.1"/>
    </source>
</evidence>
<accession>E4Z367</accession>
<protein>
    <submittedName>
        <fullName evidence="1">Uncharacterized protein</fullName>
    </submittedName>
</protein>
<proteinExistence type="predicted"/>
<reference evidence="1" key="1">
    <citation type="journal article" date="2010" name="Science">
        <title>Plasticity of animal genome architecture unmasked by rapid evolution of a pelagic tunicate.</title>
        <authorList>
            <person name="Denoeud F."/>
            <person name="Henriet S."/>
            <person name="Mungpakdee S."/>
            <person name="Aury J.M."/>
            <person name="Da Silva C."/>
            <person name="Brinkmann H."/>
            <person name="Mikhaleva J."/>
            <person name="Olsen L.C."/>
            <person name="Jubin C."/>
            <person name="Canestro C."/>
            <person name="Bouquet J.M."/>
            <person name="Danks G."/>
            <person name="Poulain J."/>
            <person name="Campsteijn C."/>
            <person name="Adamski M."/>
            <person name="Cross I."/>
            <person name="Yadetie F."/>
            <person name="Muffato M."/>
            <person name="Louis A."/>
            <person name="Butcher S."/>
            <person name="Tsagkogeorga G."/>
            <person name="Konrad A."/>
            <person name="Singh S."/>
            <person name="Jensen M.F."/>
            <person name="Cong E.H."/>
            <person name="Eikeseth-Otteraa H."/>
            <person name="Noel B."/>
            <person name="Anthouard V."/>
            <person name="Porcel B.M."/>
            <person name="Kachouri-Lafond R."/>
            <person name="Nishino A."/>
            <person name="Ugolini M."/>
            <person name="Chourrout P."/>
            <person name="Nishida H."/>
            <person name="Aasland R."/>
            <person name="Huzurbazar S."/>
            <person name="Westhof E."/>
            <person name="Delsuc F."/>
            <person name="Lehrach H."/>
            <person name="Reinhardt R."/>
            <person name="Weissenbach J."/>
            <person name="Roy S.W."/>
            <person name="Artiguenave F."/>
            <person name="Postlethwait J.H."/>
            <person name="Manak J.R."/>
            <person name="Thompson E.M."/>
            <person name="Jaillon O."/>
            <person name="Du Pasquier L."/>
            <person name="Boudinot P."/>
            <person name="Liberles D.A."/>
            <person name="Volff J.N."/>
            <person name="Philippe H."/>
            <person name="Lenhard B."/>
            <person name="Roest Crollius H."/>
            <person name="Wincker P."/>
            <person name="Chourrout D."/>
        </authorList>
    </citation>
    <scope>NUCLEOTIDE SEQUENCE [LARGE SCALE GENOMIC DNA]</scope>
</reference>
<name>E4Z367_OIKDI</name>
<organism evidence="1">
    <name type="scientific">Oikopleura dioica</name>
    <name type="common">Tunicate</name>
    <dbReference type="NCBI Taxonomy" id="34765"/>
    <lineage>
        <taxon>Eukaryota</taxon>
        <taxon>Metazoa</taxon>
        <taxon>Chordata</taxon>
        <taxon>Tunicata</taxon>
        <taxon>Appendicularia</taxon>
        <taxon>Copelata</taxon>
        <taxon>Oikopleuridae</taxon>
        <taxon>Oikopleura</taxon>
    </lineage>
</organism>
<gene>
    <name evidence="1" type="ORF">GSOID_T00025815001</name>
</gene>
<dbReference type="Proteomes" id="UP000011014">
    <property type="component" value="Unassembled WGS sequence"/>
</dbReference>
<dbReference type="AlphaFoldDB" id="E4Z367"/>
<sequence length="81" mass="9506">MADLLEKTKFVKFLSEKEAIVQLRYLHWILKGVLKINEDYIVDANSPPSVLFQVTKQSLRPKEIAQLMEEADKWELNQDKC</sequence>